<evidence type="ECO:0000313" key="7">
    <source>
        <dbReference type="EMBL" id="ADG67111.1"/>
    </source>
</evidence>
<comment type="subcellular location">
    <subcellularLocation>
        <location evidence="1">Membrane</location>
        <topology evidence="1">Multi-pass membrane protein</topology>
    </subcellularLocation>
</comment>
<organism evidence="7 8">
    <name type="scientific">Planctopirus limnophila (strain ATCC 43296 / DSM 3776 / IFAM 1008 / Mu 290)</name>
    <name type="common">Planctomyces limnophilus</name>
    <dbReference type="NCBI Taxonomy" id="521674"/>
    <lineage>
        <taxon>Bacteria</taxon>
        <taxon>Pseudomonadati</taxon>
        <taxon>Planctomycetota</taxon>
        <taxon>Planctomycetia</taxon>
        <taxon>Planctomycetales</taxon>
        <taxon>Planctomycetaceae</taxon>
        <taxon>Planctopirus</taxon>
    </lineage>
</organism>
<dbReference type="RefSeq" id="WP_013109542.1">
    <property type="nucleotide sequence ID" value="NC_014148.1"/>
</dbReference>
<feature type="region of interest" description="Disordered" evidence="5">
    <location>
        <begin position="358"/>
        <end position="414"/>
    </location>
</feature>
<evidence type="ECO:0000256" key="2">
    <source>
        <dbReference type="ARBA" id="ARBA00022692"/>
    </source>
</evidence>
<name>D5SUQ9_PLAL2</name>
<dbReference type="EMBL" id="CP001744">
    <property type="protein sequence ID" value="ADG67111.1"/>
    <property type="molecule type" value="Genomic_DNA"/>
</dbReference>
<protein>
    <submittedName>
        <fullName evidence="7">Colicin V production protein</fullName>
    </submittedName>
</protein>
<dbReference type="GO" id="GO:0016020">
    <property type="term" value="C:membrane"/>
    <property type="evidence" value="ECO:0007669"/>
    <property type="project" value="UniProtKB-SubCell"/>
</dbReference>
<sequence length="414" mass="45141">MTTYDIVMLLIVVGMAIQGAWRGLAWQVAPVASLILGYMVAGPVSPSLAPLFGDPPLADVLALIAVYVAVSLAVYLMIRSVKESLEKLKLAEFDKHLGFLLGAVKGVILTVVVTVLLITVSPAARQMILQTESHSIARLIIGEALPLMPETFRNTLSPYLREFQTDSIAYRNDDSNAYSGNRSRPGVRPSPARPEPGELTDRSRRSSSEVPTQPVSQGSSSSRLTQMWDQLWGQTANPGSEPPAAQPRQNLPANNSRDRFRNYDPYGGSNNTRENPYSAPTRSSADDRFAPPRNYESTSQSNYRSEPVRPYSPVLWGDNAEGGDAPLFDASSVTRDFVRDQVIAPAVGRMRDELDRSIRESWPDSFNRPTSGNYPGSSYESSSYPSDRYPSSSNPSGSNSTASPAPRRSSSGGY</sequence>
<reference evidence="7 8" key="1">
    <citation type="journal article" date="2010" name="Stand. Genomic Sci.">
        <title>Complete genome sequence of Planctomyces limnophilus type strain (Mu 290).</title>
        <authorList>
            <person name="Labutti K."/>
            <person name="Sikorski J."/>
            <person name="Schneider S."/>
            <person name="Nolan M."/>
            <person name="Lucas S."/>
            <person name="Glavina Del Rio T."/>
            <person name="Tice H."/>
            <person name="Cheng J.F."/>
            <person name="Goodwin L."/>
            <person name="Pitluck S."/>
            <person name="Liolios K."/>
            <person name="Ivanova N."/>
            <person name="Mavromatis K."/>
            <person name="Mikhailova N."/>
            <person name="Pati A."/>
            <person name="Chen A."/>
            <person name="Palaniappan K."/>
            <person name="Land M."/>
            <person name="Hauser L."/>
            <person name="Chang Y.J."/>
            <person name="Jeffries C.D."/>
            <person name="Tindall B.J."/>
            <person name="Rohde M."/>
            <person name="Goker M."/>
            <person name="Woyke T."/>
            <person name="Bristow J."/>
            <person name="Eisen J.A."/>
            <person name="Markowitz V."/>
            <person name="Hugenholtz P."/>
            <person name="Kyrpides N.C."/>
            <person name="Klenk H.P."/>
            <person name="Lapidus A."/>
        </authorList>
    </citation>
    <scope>NUCLEOTIDE SEQUENCE [LARGE SCALE GENOMIC DNA]</scope>
    <source>
        <strain evidence="8">ATCC 43296 / DSM 3776 / IFAM 1008 / 290</strain>
    </source>
</reference>
<evidence type="ECO:0000256" key="4">
    <source>
        <dbReference type="ARBA" id="ARBA00023136"/>
    </source>
</evidence>
<dbReference type="eggNOG" id="COG1286">
    <property type="taxonomic scope" value="Bacteria"/>
</dbReference>
<dbReference type="Proteomes" id="UP000002220">
    <property type="component" value="Chromosome"/>
</dbReference>
<dbReference type="OrthoDB" id="268713at2"/>
<feature type="compositionally biased region" description="Polar residues" evidence="5">
    <location>
        <begin position="208"/>
        <end position="238"/>
    </location>
</feature>
<keyword evidence="3 6" id="KW-1133">Transmembrane helix</keyword>
<evidence type="ECO:0000256" key="1">
    <source>
        <dbReference type="ARBA" id="ARBA00004141"/>
    </source>
</evidence>
<keyword evidence="2 6" id="KW-0812">Transmembrane</keyword>
<keyword evidence="4 6" id="KW-0472">Membrane</keyword>
<evidence type="ECO:0000256" key="5">
    <source>
        <dbReference type="SAM" id="MobiDB-lite"/>
    </source>
</evidence>
<dbReference type="GO" id="GO:0009403">
    <property type="term" value="P:toxin biosynthetic process"/>
    <property type="evidence" value="ECO:0007669"/>
    <property type="project" value="InterPro"/>
</dbReference>
<feature type="compositionally biased region" description="Polar residues" evidence="5">
    <location>
        <begin position="268"/>
        <end position="283"/>
    </location>
</feature>
<dbReference type="Pfam" id="PF02674">
    <property type="entry name" value="Colicin_V"/>
    <property type="match status" value="1"/>
</dbReference>
<feature type="compositionally biased region" description="Low complexity" evidence="5">
    <location>
        <begin position="371"/>
        <end position="414"/>
    </location>
</feature>
<dbReference type="PANTHER" id="PTHR37306">
    <property type="entry name" value="COLICIN V PRODUCTION PROTEIN"/>
    <property type="match status" value="1"/>
</dbReference>
<keyword evidence="8" id="KW-1185">Reference proteome</keyword>
<proteinExistence type="predicted"/>
<feature type="region of interest" description="Disordered" evidence="5">
    <location>
        <begin position="171"/>
        <end position="308"/>
    </location>
</feature>
<dbReference type="STRING" id="521674.Plim_1277"/>
<feature type="transmembrane region" description="Helical" evidence="6">
    <location>
        <begin position="31"/>
        <end position="52"/>
    </location>
</feature>
<gene>
    <name evidence="7" type="ordered locus">Plim_1277</name>
</gene>
<dbReference type="AlphaFoldDB" id="D5SUQ9"/>
<feature type="compositionally biased region" description="Basic and acidic residues" evidence="5">
    <location>
        <begin position="195"/>
        <end position="207"/>
    </location>
</feature>
<evidence type="ECO:0000313" key="8">
    <source>
        <dbReference type="Proteomes" id="UP000002220"/>
    </source>
</evidence>
<accession>D5SUQ9</accession>
<dbReference type="HOGENOM" id="CLU_663674_0_0_0"/>
<evidence type="ECO:0000256" key="3">
    <source>
        <dbReference type="ARBA" id="ARBA00022989"/>
    </source>
</evidence>
<dbReference type="KEGG" id="plm:Plim_1277"/>
<evidence type="ECO:0000256" key="6">
    <source>
        <dbReference type="SAM" id="Phobius"/>
    </source>
</evidence>
<dbReference type="InterPro" id="IPR003825">
    <property type="entry name" value="Colicin-V_CvpA"/>
</dbReference>
<feature type="compositionally biased region" description="Polar residues" evidence="5">
    <location>
        <begin position="295"/>
        <end position="304"/>
    </location>
</feature>
<feature type="transmembrane region" description="Helical" evidence="6">
    <location>
        <begin position="99"/>
        <end position="120"/>
    </location>
</feature>
<feature type="transmembrane region" description="Helical" evidence="6">
    <location>
        <begin position="58"/>
        <end position="78"/>
    </location>
</feature>
<dbReference type="PANTHER" id="PTHR37306:SF1">
    <property type="entry name" value="COLICIN V PRODUCTION PROTEIN"/>
    <property type="match status" value="1"/>
</dbReference>